<dbReference type="Pfam" id="PF09860">
    <property type="entry name" value="DUF2087"/>
    <property type="match status" value="1"/>
</dbReference>
<evidence type="ECO:0000259" key="7">
    <source>
        <dbReference type="Pfam" id="PF08281"/>
    </source>
</evidence>
<evidence type="ECO:0000259" key="8">
    <source>
        <dbReference type="Pfam" id="PF09860"/>
    </source>
</evidence>
<dbReference type="EMBL" id="AP025739">
    <property type="protein sequence ID" value="BDI34499.1"/>
    <property type="molecule type" value="Genomic_DNA"/>
</dbReference>
<keyword evidence="3" id="KW-0731">Sigma factor</keyword>
<dbReference type="Gene3D" id="1.10.10.10">
    <property type="entry name" value="Winged helix-like DNA-binding domain superfamily/Winged helix DNA-binding domain"/>
    <property type="match status" value="1"/>
</dbReference>
<dbReference type="InterPro" id="IPR013325">
    <property type="entry name" value="RNA_pol_sigma_r2"/>
</dbReference>
<keyword evidence="4" id="KW-0238">DNA-binding</keyword>
<dbReference type="Proteomes" id="UP000287394">
    <property type="component" value="Chromosome"/>
</dbReference>
<dbReference type="NCBIfam" id="TIGR02937">
    <property type="entry name" value="sigma70-ECF"/>
    <property type="match status" value="1"/>
</dbReference>
<dbReference type="GO" id="GO:0003677">
    <property type="term" value="F:DNA binding"/>
    <property type="evidence" value="ECO:0007669"/>
    <property type="project" value="UniProtKB-KW"/>
</dbReference>
<dbReference type="PANTHER" id="PTHR43133:SF8">
    <property type="entry name" value="RNA POLYMERASE SIGMA FACTOR HI_1459-RELATED"/>
    <property type="match status" value="1"/>
</dbReference>
<dbReference type="Pfam" id="PF13646">
    <property type="entry name" value="HEAT_2"/>
    <property type="match status" value="1"/>
</dbReference>
<keyword evidence="10" id="KW-1185">Reference proteome</keyword>
<evidence type="ECO:0000256" key="1">
    <source>
        <dbReference type="ARBA" id="ARBA00010641"/>
    </source>
</evidence>
<keyword evidence="5" id="KW-0804">Transcription</keyword>
<organism evidence="9 10">
    <name type="scientific">Capsulimonas corticalis</name>
    <dbReference type="NCBI Taxonomy" id="2219043"/>
    <lineage>
        <taxon>Bacteria</taxon>
        <taxon>Bacillati</taxon>
        <taxon>Armatimonadota</taxon>
        <taxon>Armatimonadia</taxon>
        <taxon>Capsulimonadales</taxon>
        <taxon>Capsulimonadaceae</taxon>
        <taxon>Capsulimonas</taxon>
    </lineage>
</organism>
<dbReference type="Pfam" id="PF08281">
    <property type="entry name" value="Sigma70_r4_2"/>
    <property type="match status" value="1"/>
</dbReference>
<dbReference type="InterPro" id="IPR036388">
    <property type="entry name" value="WH-like_DNA-bd_sf"/>
</dbReference>
<name>A0A402CR61_9BACT</name>
<evidence type="ECO:0000313" key="9">
    <source>
        <dbReference type="EMBL" id="BDI34499.1"/>
    </source>
</evidence>
<evidence type="ECO:0000256" key="5">
    <source>
        <dbReference type="ARBA" id="ARBA00023163"/>
    </source>
</evidence>
<dbReference type="InterPro" id="IPR007627">
    <property type="entry name" value="RNA_pol_sigma70_r2"/>
</dbReference>
<dbReference type="CDD" id="cd06171">
    <property type="entry name" value="Sigma70_r4"/>
    <property type="match status" value="1"/>
</dbReference>
<evidence type="ECO:0000256" key="2">
    <source>
        <dbReference type="ARBA" id="ARBA00023015"/>
    </source>
</evidence>
<gene>
    <name evidence="9" type="ORF">CCAX7_65500</name>
</gene>
<dbReference type="Gene3D" id="1.25.10.10">
    <property type="entry name" value="Leucine-rich Repeat Variant"/>
    <property type="match status" value="1"/>
</dbReference>
<dbReference type="InterPro" id="IPR014284">
    <property type="entry name" value="RNA_pol_sigma-70_dom"/>
</dbReference>
<evidence type="ECO:0000313" key="10">
    <source>
        <dbReference type="Proteomes" id="UP000287394"/>
    </source>
</evidence>
<proteinExistence type="inferred from homology"/>
<dbReference type="SMART" id="SM00567">
    <property type="entry name" value="EZ_HEAT"/>
    <property type="match status" value="3"/>
</dbReference>
<dbReference type="InterPro" id="IPR004155">
    <property type="entry name" value="PBS_lyase_HEAT"/>
</dbReference>
<dbReference type="InterPro" id="IPR016024">
    <property type="entry name" value="ARM-type_fold"/>
</dbReference>
<dbReference type="Pfam" id="PF04542">
    <property type="entry name" value="Sigma70_r2"/>
    <property type="match status" value="1"/>
</dbReference>
<dbReference type="OrthoDB" id="9784272at2"/>
<evidence type="ECO:0000256" key="3">
    <source>
        <dbReference type="ARBA" id="ARBA00023082"/>
    </source>
</evidence>
<dbReference type="SUPFAM" id="SSF48371">
    <property type="entry name" value="ARM repeat"/>
    <property type="match status" value="1"/>
</dbReference>
<reference evidence="9 10" key="1">
    <citation type="journal article" date="2019" name="Int. J. Syst. Evol. Microbiol.">
        <title>Capsulimonas corticalis gen. nov., sp. nov., an aerobic capsulated bacterium, of a novel bacterial order, Capsulimonadales ord. nov., of the class Armatimonadia of the phylum Armatimonadetes.</title>
        <authorList>
            <person name="Li J."/>
            <person name="Kudo C."/>
            <person name="Tonouchi A."/>
        </authorList>
    </citation>
    <scope>NUCLEOTIDE SEQUENCE [LARGE SCALE GENOMIC DNA]</scope>
    <source>
        <strain evidence="9 10">AX-7</strain>
    </source>
</reference>
<dbReference type="PANTHER" id="PTHR43133">
    <property type="entry name" value="RNA POLYMERASE ECF-TYPE SIGMA FACTO"/>
    <property type="match status" value="1"/>
</dbReference>
<dbReference type="InterPro" id="IPR039425">
    <property type="entry name" value="RNA_pol_sigma-70-like"/>
</dbReference>
<protein>
    <submittedName>
        <fullName evidence="9">Uncharacterized protein</fullName>
    </submittedName>
</protein>
<sequence>MDDAALVEAVRAGRQVFGTLVERHQQGILRLCRRIAGDPTDAEDLAHEAFIEAYVKLAQLQDPAKFGGWLRVLALNICRAWWRTRYRLPVDVLEDDVTDSAAAPNPRIGQLQNDLNRLPAPDRLVLVLHYWEGLSYSDVAAFLDIPIGTVMSRLHRARGRLKGVMEMEQEETPVDMEFRREVDAEIHALMTLFGAGEMERLSVLLERSPERYLDLIRASHEDEMREDVAVLLRRLGRHGMEAAVSAYLSDDLLLRENASEILRRCFARPKTEAEVSPPATMAWREAYWLSDALIRSSPDAARKAQLLLDLLEACPDDPTQLLLANMLTSDGNAGFNVLVARVLQSTSVEDLWRSPRVLHTICRFGSRWAKVLTAMLDAPYAATETNSVPAPQVALTAAEALARALRSEWVPAEERSPERLALQTRFSTQALRWTPPAPDLRDPETIEALASRVAAYAESADAETRNTALRTLGLFAIPKHRDAVRNATRHEDLSTRTAALRALAAMNDDSARPWIAKALASPDAPERRAAVEAATSLALRDLQAEIIRALDDSDKEVVRAAIIALAEIGDEAAQVTLRGLLKSSDPATVKIVASAMFGGKRGQKNVVHSGRARKVVVPPSDRPGMADLIRGGAKPPFYMSPDAAILALPEDRHYGELELTKFISQLCSDYSGTRRCLVSERLMTRHAGVYEFTERGRAVWRVEHYLAER</sequence>
<keyword evidence="2" id="KW-0805">Transcription regulation</keyword>
<dbReference type="AlphaFoldDB" id="A0A402CR61"/>
<dbReference type="GO" id="GO:0006352">
    <property type="term" value="P:DNA-templated transcription initiation"/>
    <property type="evidence" value="ECO:0007669"/>
    <property type="project" value="InterPro"/>
</dbReference>
<evidence type="ECO:0000259" key="6">
    <source>
        <dbReference type="Pfam" id="PF04542"/>
    </source>
</evidence>
<dbReference type="RefSeq" id="WP_119319857.1">
    <property type="nucleotide sequence ID" value="NZ_AP025739.1"/>
</dbReference>
<feature type="domain" description="DUF2087" evidence="8">
    <location>
        <begin position="647"/>
        <end position="691"/>
    </location>
</feature>
<dbReference type="InterPro" id="IPR011989">
    <property type="entry name" value="ARM-like"/>
</dbReference>
<dbReference type="SUPFAM" id="SSF88946">
    <property type="entry name" value="Sigma2 domain of RNA polymerase sigma factors"/>
    <property type="match status" value="1"/>
</dbReference>
<feature type="domain" description="RNA polymerase sigma factor 70 region 4 type 2" evidence="7">
    <location>
        <begin position="112"/>
        <end position="161"/>
    </location>
</feature>
<dbReference type="InterPro" id="IPR013249">
    <property type="entry name" value="RNA_pol_sigma70_r4_t2"/>
</dbReference>
<dbReference type="KEGG" id="ccot:CCAX7_65500"/>
<accession>A0A402CR61</accession>
<evidence type="ECO:0000256" key="4">
    <source>
        <dbReference type="ARBA" id="ARBA00023125"/>
    </source>
</evidence>
<feature type="domain" description="RNA polymerase sigma-70 region 2" evidence="6">
    <location>
        <begin position="20"/>
        <end position="86"/>
    </location>
</feature>
<dbReference type="InterPro" id="IPR018656">
    <property type="entry name" value="DUF2087"/>
</dbReference>
<comment type="similarity">
    <text evidence="1">Belongs to the sigma-70 factor family. ECF subfamily.</text>
</comment>
<dbReference type="Gene3D" id="1.10.1740.10">
    <property type="match status" value="1"/>
</dbReference>
<dbReference type="InterPro" id="IPR013324">
    <property type="entry name" value="RNA_pol_sigma_r3/r4-like"/>
</dbReference>
<dbReference type="GO" id="GO:0016987">
    <property type="term" value="F:sigma factor activity"/>
    <property type="evidence" value="ECO:0007669"/>
    <property type="project" value="UniProtKB-KW"/>
</dbReference>
<dbReference type="SUPFAM" id="SSF88659">
    <property type="entry name" value="Sigma3 and sigma4 domains of RNA polymerase sigma factors"/>
    <property type="match status" value="1"/>
</dbReference>